<dbReference type="AlphaFoldDB" id="A0A1F6C1I3"/>
<dbReference type="Pfam" id="PF01541">
    <property type="entry name" value="GIY-YIG"/>
    <property type="match status" value="1"/>
</dbReference>
<comment type="similarity">
    <text evidence="1">Belongs to the UPF0213 family.</text>
</comment>
<dbReference type="Gene3D" id="3.40.1440.10">
    <property type="entry name" value="GIY-YIG endonuclease"/>
    <property type="match status" value="1"/>
</dbReference>
<organism evidence="3 4">
    <name type="scientific">Candidatus Jorgensenbacteria bacterium RIFCSPLOWO2_12_FULL_42_11</name>
    <dbReference type="NCBI Taxonomy" id="1798473"/>
    <lineage>
        <taxon>Bacteria</taxon>
        <taxon>Candidatus Joergenseniibacteriota</taxon>
    </lineage>
</organism>
<dbReference type="PANTHER" id="PTHR34477:SF5">
    <property type="entry name" value="BSL5627 PROTEIN"/>
    <property type="match status" value="1"/>
</dbReference>
<evidence type="ECO:0000259" key="2">
    <source>
        <dbReference type="PROSITE" id="PS50164"/>
    </source>
</evidence>
<comment type="caution">
    <text evidence="3">The sequence shown here is derived from an EMBL/GenBank/DDBJ whole genome shotgun (WGS) entry which is preliminary data.</text>
</comment>
<dbReference type="STRING" id="1798473.A3G50_00155"/>
<dbReference type="PROSITE" id="PS50164">
    <property type="entry name" value="GIY_YIG"/>
    <property type="match status" value="1"/>
</dbReference>
<dbReference type="Proteomes" id="UP000176633">
    <property type="component" value="Unassembled WGS sequence"/>
</dbReference>
<dbReference type="EMBL" id="MFKM01000030">
    <property type="protein sequence ID" value="OGG42938.1"/>
    <property type="molecule type" value="Genomic_DNA"/>
</dbReference>
<dbReference type="InterPro" id="IPR000305">
    <property type="entry name" value="GIY-YIG_endonuc"/>
</dbReference>
<proteinExistence type="inferred from homology"/>
<reference evidence="3 4" key="1">
    <citation type="journal article" date="2016" name="Nat. Commun.">
        <title>Thousands of microbial genomes shed light on interconnected biogeochemical processes in an aquifer system.</title>
        <authorList>
            <person name="Anantharaman K."/>
            <person name="Brown C.T."/>
            <person name="Hug L.A."/>
            <person name="Sharon I."/>
            <person name="Castelle C.J."/>
            <person name="Probst A.J."/>
            <person name="Thomas B.C."/>
            <person name="Singh A."/>
            <person name="Wilkins M.J."/>
            <person name="Karaoz U."/>
            <person name="Brodie E.L."/>
            <person name="Williams K.H."/>
            <person name="Hubbard S.S."/>
            <person name="Banfield J.F."/>
        </authorList>
    </citation>
    <scope>NUCLEOTIDE SEQUENCE [LARGE SCALE GENOMIC DNA]</scope>
</reference>
<dbReference type="CDD" id="cd10449">
    <property type="entry name" value="GIY-YIG_SLX1_like"/>
    <property type="match status" value="1"/>
</dbReference>
<name>A0A1F6C1I3_9BACT</name>
<dbReference type="SUPFAM" id="SSF82771">
    <property type="entry name" value="GIY-YIG endonuclease"/>
    <property type="match status" value="1"/>
</dbReference>
<dbReference type="InterPro" id="IPR035901">
    <property type="entry name" value="GIY-YIG_endonuc_sf"/>
</dbReference>
<feature type="domain" description="GIY-YIG" evidence="2">
    <location>
        <begin position="1"/>
        <end position="78"/>
    </location>
</feature>
<gene>
    <name evidence="3" type="ORF">A3G50_00155</name>
</gene>
<sequence length="85" mass="10348">MFYFYILQSVKDKDLYFGFSSDLRQRVKEHNKGRVLATNKRKPLRLVYYEAYLSEKDARNRERQIKLRAQAFTSLKRRIKDSILQ</sequence>
<accession>A0A1F6C1I3</accession>
<evidence type="ECO:0000313" key="3">
    <source>
        <dbReference type="EMBL" id="OGG42938.1"/>
    </source>
</evidence>
<evidence type="ECO:0000256" key="1">
    <source>
        <dbReference type="ARBA" id="ARBA00007435"/>
    </source>
</evidence>
<dbReference type="InterPro" id="IPR050190">
    <property type="entry name" value="UPF0213_domain"/>
</dbReference>
<dbReference type="PANTHER" id="PTHR34477">
    <property type="entry name" value="UPF0213 PROTEIN YHBQ"/>
    <property type="match status" value="1"/>
</dbReference>
<evidence type="ECO:0000313" key="4">
    <source>
        <dbReference type="Proteomes" id="UP000176633"/>
    </source>
</evidence>
<protein>
    <recommendedName>
        <fullName evidence="2">GIY-YIG domain-containing protein</fullName>
    </recommendedName>
</protein>